<dbReference type="Pfam" id="PF03466">
    <property type="entry name" value="LysR_substrate"/>
    <property type="match status" value="1"/>
</dbReference>
<dbReference type="AlphaFoldDB" id="A0A846RTD3"/>
<protein>
    <submittedName>
        <fullName evidence="6">DNA-binding transcriptional LysR family regulator</fullName>
    </submittedName>
</protein>
<dbReference type="EMBL" id="JAATJN010000001">
    <property type="protein sequence ID" value="NJC57039.1"/>
    <property type="molecule type" value="Genomic_DNA"/>
</dbReference>
<evidence type="ECO:0000256" key="3">
    <source>
        <dbReference type="ARBA" id="ARBA00023125"/>
    </source>
</evidence>
<dbReference type="GO" id="GO:0003677">
    <property type="term" value="F:DNA binding"/>
    <property type="evidence" value="ECO:0007669"/>
    <property type="project" value="UniProtKB-KW"/>
</dbReference>
<evidence type="ECO:0000313" key="6">
    <source>
        <dbReference type="EMBL" id="NJC57039.1"/>
    </source>
</evidence>
<dbReference type="Proteomes" id="UP000576792">
    <property type="component" value="Unassembled WGS sequence"/>
</dbReference>
<accession>A0A846RTD3</accession>
<dbReference type="PANTHER" id="PTHR30346:SF28">
    <property type="entry name" value="HTH-TYPE TRANSCRIPTIONAL REGULATOR CYNR"/>
    <property type="match status" value="1"/>
</dbReference>
<dbReference type="InterPro" id="IPR005119">
    <property type="entry name" value="LysR_subst-bd"/>
</dbReference>
<evidence type="ECO:0000256" key="4">
    <source>
        <dbReference type="ARBA" id="ARBA00023163"/>
    </source>
</evidence>
<dbReference type="GO" id="GO:0032993">
    <property type="term" value="C:protein-DNA complex"/>
    <property type="evidence" value="ECO:0007669"/>
    <property type="project" value="TreeGrafter"/>
</dbReference>
<sequence length="315" mass="34233">MSELTLKRLEYFSTVADEGNVTRAARRLHISQPALSLQLKMLEEAIGRPLMTRTPRGIMLTSAGSALRSEAEILLHQAQLLRSKVDTAGERGRGTLTVGASPVACERFLPFVLGRFRRRFPGIDVRVLEGDAATLADQLDAKTIDLALTRQRHEIVGGKNDSDLETTVLLEEKLILAVPQNNRLAARQRVHLADLADERLIMYGRRRGARYFDALVTACRDKGGFDPTDIVEADSIGAQIALIAAGYGIGFVTDLSALRTGEDVAFIDCHDLNIESPTVMISRRTVSTASAFGEVALGASSDFTDAFGPQLIGDL</sequence>
<organism evidence="6 7">
    <name type="scientific">Brevibacterium marinum</name>
    <dbReference type="NCBI Taxonomy" id="418643"/>
    <lineage>
        <taxon>Bacteria</taxon>
        <taxon>Bacillati</taxon>
        <taxon>Actinomycetota</taxon>
        <taxon>Actinomycetes</taxon>
        <taxon>Micrococcales</taxon>
        <taxon>Brevibacteriaceae</taxon>
        <taxon>Brevibacterium</taxon>
    </lineage>
</organism>
<dbReference type="PROSITE" id="PS50931">
    <property type="entry name" value="HTH_LYSR"/>
    <property type="match status" value="1"/>
</dbReference>
<evidence type="ECO:0000256" key="2">
    <source>
        <dbReference type="ARBA" id="ARBA00023015"/>
    </source>
</evidence>
<evidence type="ECO:0000313" key="7">
    <source>
        <dbReference type="Proteomes" id="UP000576792"/>
    </source>
</evidence>
<dbReference type="CDD" id="cd08414">
    <property type="entry name" value="PBP2_LTTR_aromatics_like"/>
    <property type="match status" value="1"/>
</dbReference>
<keyword evidence="7" id="KW-1185">Reference proteome</keyword>
<keyword evidence="4" id="KW-0804">Transcription</keyword>
<dbReference type="GO" id="GO:0003700">
    <property type="term" value="F:DNA-binding transcription factor activity"/>
    <property type="evidence" value="ECO:0007669"/>
    <property type="project" value="InterPro"/>
</dbReference>
<dbReference type="Gene3D" id="3.40.190.10">
    <property type="entry name" value="Periplasmic binding protein-like II"/>
    <property type="match status" value="2"/>
</dbReference>
<name>A0A846RTD3_9MICO</name>
<comment type="caution">
    <text evidence="6">The sequence shown here is derived from an EMBL/GenBank/DDBJ whole genome shotgun (WGS) entry which is preliminary data.</text>
</comment>
<comment type="similarity">
    <text evidence="1">Belongs to the LysR transcriptional regulatory family.</text>
</comment>
<dbReference type="PRINTS" id="PR00039">
    <property type="entry name" value="HTHLYSR"/>
</dbReference>
<dbReference type="Pfam" id="PF00126">
    <property type="entry name" value="HTH_1"/>
    <property type="match status" value="1"/>
</dbReference>
<evidence type="ECO:0000259" key="5">
    <source>
        <dbReference type="PROSITE" id="PS50931"/>
    </source>
</evidence>
<feature type="domain" description="HTH lysR-type" evidence="5">
    <location>
        <begin position="4"/>
        <end position="61"/>
    </location>
</feature>
<keyword evidence="3 6" id="KW-0238">DNA-binding</keyword>
<dbReference type="InterPro" id="IPR036390">
    <property type="entry name" value="WH_DNA-bd_sf"/>
</dbReference>
<evidence type="ECO:0000256" key="1">
    <source>
        <dbReference type="ARBA" id="ARBA00009437"/>
    </source>
</evidence>
<dbReference type="InterPro" id="IPR036388">
    <property type="entry name" value="WH-like_DNA-bd_sf"/>
</dbReference>
<keyword evidence="2" id="KW-0805">Transcription regulation</keyword>
<dbReference type="FunFam" id="1.10.10.10:FF:000001">
    <property type="entry name" value="LysR family transcriptional regulator"/>
    <property type="match status" value="1"/>
</dbReference>
<dbReference type="Gene3D" id="1.10.10.10">
    <property type="entry name" value="Winged helix-like DNA-binding domain superfamily/Winged helix DNA-binding domain"/>
    <property type="match status" value="1"/>
</dbReference>
<dbReference type="SUPFAM" id="SSF53850">
    <property type="entry name" value="Periplasmic binding protein-like II"/>
    <property type="match status" value="1"/>
</dbReference>
<dbReference type="PANTHER" id="PTHR30346">
    <property type="entry name" value="TRANSCRIPTIONAL DUAL REGULATOR HCAR-RELATED"/>
    <property type="match status" value="1"/>
</dbReference>
<proteinExistence type="inferred from homology"/>
<dbReference type="SUPFAM" id="SSF46785">
    <property type="entry name" value="Winged helix' DNA-binding domain"/>
    <property type="match status" value="1"/>
</dbReference>
<reference evidence="6 7" key="1">
    <citation type="submission" date="2020-03" db="EMBL/GenBank/DDBJ databases">
        <title>Sequencing the genomes of 1000 actinobacteria strains.</title>
        <authorList>
            <person name="Klenk H.-P."/>
        </authorList>
    </citation>
    <scope>NUCLEOTIDE SEQUENCE [LARGE SCALE GENOMIC DNA]</scope>
    <source>
        <strain evidence="6 7">DSM 18964</strain>
    </source>
</reference>
<dbReference type="RefSeq" id="WP_167950816.1">
    <property type="nucleotide sequence ID" value="NZ_BAAAPQ010000007.1"/>
</dbReference>
<dbReference type="InterPro" id="IPR000847">
    <property type="entry name" value="LysR_HTH_N"/>
</dbReference>
<gene>
    <name evidence="6" type="ORF">BKA07_002074</name>
</gene>